<reference evidence="2" key="1">
    <citation type="journal article" date="2019" name="Int. J. Syst. Evol. Microbiol.">
        <title>The Global Catalogue of Microorganisms (GCM) 10K type strain sequencing project: providing services to taxonomists for standard genome sequencing and annotation.</title>
        <authorList>
            <consortium name="The Broad Institute Genomics Platform"/>
            <consortium name="The Broad Institute Genome Sequencing Center for Infectious Disease"/>
            <person name="Wu L."/>
            <person name="Ma J."/>
        </authorList>
    </citation>
    <scope>NUCLEOTIDE SEQUENCE [LARGE SCALE GENOMIC DNA]</scope>
    <source>
        <strain evidence="2">CCM 8689</strain>
    </source>
</reference>
<dbReference type="EMBL" id="JBHSBY010000031">
    <property type="protein sequence ID" value="MFC4196274.1"/>
    <property type="molecule type" value="Genomic_DNA"/>
</dbReference>
<dbReference type="RefSeq" id="WP_378959596.1">
    <property type="nucleotide sequence ID" value="NZ_JBHRXC010000001.1"/>
</dbReference>
<gene>
    <name evidence="1" type="ORF">ACFOUY_06160</name>
</gene>
<keyword evidence="2" id="KW-1185">Reference proteome</keyword>
<evidence type="ECO:0008006" key="3">
    <source>
        <dbReference type="Google" id="ProtNLM"/>
    </source>
</evidence>
<proteinExistence type="predicted"/>
<dbReference type="Proteomes" id="UP001595792">
    <property type="component" value="Unassembled WGS sequence"/>
</dbReference>
<organism evidence="1 2">
    <name type="scientific">Pedobacter jamesrossensis</name>
    <dbReference type="NCBI Taxonomy" id="1908238"/>
    <lineage>
        <taxon>Bacteria</taxon>
        <taxon>Pseudomonadati</taxon>
        <taxon>Bacteroidota</taxon>
        <taxon>Sphingobacteriia</taxon>
        <taxon>Sphingobacteriales</taxon>
        <taxon>Sphingobacteriaceae</taxon>
        <taxon>Pedobacter</taxon>
    </lineage>
</organism>
<comment type="caution">
    <text evidence="1">The sequence shown here is derived from an EMBL/GenBank/DDBJ whole genome shotgun (WGS) entry which is preliminary data.</text>
</comment>
<protein>
    <recommendedName>
        <fullName evidence="3">Replication-associated protein G2P N-terminal domain-containing protein</fullName>
    </recommendedName>
</protein>
<evidence type="ECO:0000313" key="1">
    <source>
        <dbReference type="EMBL" id="MFC4196274.1"/>
    </source>
</evidence>
<sequence length="323" mass="37614">MIDWIKLEAQHPDPKLLLNSFDFTREVNIYTAEIKTKFDKATIGRDGYSNAAMTVKLYPSGKLWLTGSLHKLWHGNNYSNFTYPELTDCIEYLQSQFSIIPKNWNILKMEYGVNITTSFEPDSFLNRLIGIKYHPFNRMKPTQVVSGRDCYFTDWAAKIYNKGKQYNLSYPLLRIEKKVIKSRHLQKININTLADLNQSNLAELSNDLLKMLSLVLVNDKSVNLSQLTSRQRNAVANYRNPDYWQELSRYAAPKARQRFEQIISKNGCENYYTEVLELINSKLFELNGSNHKSKEVNDNKLQNIDFIKTVNCNMQATTFAKQF</sequence>
<evidence type="ECO:0000313" key="2">
    <source>
        <dbReference type="Proteomes" id="UP001595792"/>
    </source>
</evidence>
<name>A0ABV8NIF9_9SPHI</name>
<accession>A0ABV8NIF9</accession>